<proteinExistence type="predicted"/>
<sequence>MKPYLLLSLISLTTIVSCNEKKNDHITAQVIHEDLYQGESITDQESIQIREGLHLLFSETSINERITDSIADIIKYGKLF</sequence>
<protein>
    <recommendedName>
        <fullName evidence="3">Lipoprotein</fullName>
    </recommendedName>
</protein>
<keyword evidence="2" id="KW-1185">Reference proteome</keyword>
<evidence type="ECO:0008006" key="3">
    <source>
        <dbReference type="Google" id="ProtNLM"/>
    </source>
</evidence>
<dbReference type="EMBL" id="JUIW01000005">
    <property type="protein sequence ID" value="RYJ43204.1"/>
    <property type="molecule type" value="Genomic_DNA"/>
</dbReference>
<evidence type="ECO:0000313" key="1">
    <source>
        <dbReference type="EMBL" id="RYJ43204.1"/>
    </source>
</evidence>
<dbReference type="AlphaFoldDB" id="A0A444WBU0"/>
<evidence type="ECO:0000313" key="2">
    <source>
        <dbReference type="Proteomes" id="UP000289775"/>
    </source>
</evidence>
<reference evidence="1 2" key="1">
    <citation type="submission" date="2014-12" db="EMBL/GenBank/DDBJ databases">
        <title>Genome sequence of Flavobacterium beibuense RSKm HC5.</title>
        <authorList>
            <person name="Kim J.F."/>
            <person name="Song J.Y."/>
            <person name="Kwak M.-J."/>
            <person name="Lee S.-W."/>
        </authorList>
    </citation>
    <scope>NUCLEOTIDE SEQUENCE [LARGE SCALE GENOMIC DNA]</scope>
    <source>
        <strain evidence="1 2">RSKm HC5</strain>
    </source>
</reference>
<name>A0A444WBU0_9FLAO</name>
<organism evidence="1 2">
    <name type="scientific">Flavobacterium beibuense</name>
    <dbReference type="NCBI Taxonomy" id="657326"/>
    <lineage>
        <taxon>Bacteria</taxon>
        <taxon>Pseudomonadati</taxon>
        <taxon>Bacteroidota</taxon>
        <taxon>Flavobacteriia</taxon>
        <taxon>Flavobacteriales</taxon>
        <taxon>Flavobacteriaceae</taxon>
        <taxon>Flavobacterium</taxon>
    </lineage>
</organism>
<comment type="caution">
    <text evidence="1">The sequence shown here is derived from an EMBL/GenBank/DDBJ whole genome shotgun (WGS) entry which is preliminary data.</text>
</comment>
<dbReference type="RefSeq" id="WP_129750686.1">
    <property type="nucleotide sequence ID" value="NZ_JUIW01000005.1"/>
</dbReference>
<gene>
    <name evidence="1" type="ORF">NU09_1542</name>
</gene>
<accession>A0A444WBU0</accession>
<dbReference type="PROSITE" id="PS51257">
    <property type="entry name" value="PROKAR_LIPOPROTEIN"/>
    <property type="match status" value="1"/>
</dbReference>
<dbReference type="Proteomes" id="UP000289775">
    <property type="component" value="Unassembled WGS sequence"/>
</dbReference>